<accession>A0A0A9GZS7</accession>
<dbReference type="EMBL" id="GBRH01167864">
    <property type="protein sequence ID" value="JAE30032.1"/>
    <property type="molecule type" value="Transcribed_RNA"/>
</dbReference>
<reference evidence="1" key="1">
    <citation type="submission" date="2014-09" db="EMBL/GenBank/DDBJ databases">
        <authorList>
            <person name="Magalhaes I.L.F."/>
            <person name="Oliveira U."/>
            <person name="Santos F.R."/>
            <person name="Vidigal T.H.D.A."/>
            <person name="Brescovit A.D."/>
            <person name="Santos A.J."/>
        </authorList>
    </citation>
    <scope>NUCLEOTIDE SEQUENCE</scope>
    <source>
        <tissue evidence="1">Shoot tissue taken approximately 20 cm above the soil surface</tissue>
    </source>
</reference>
<proteinExistence type="predicted"/>
<sequence length="29" mass="3359">MEKRKGAVCRGWYHLCNGYLMGDGFTYCV</sequence>
<protein>
    <submittedName>
        <fullName evidence="1">Uncharacterized protein</fullName>
    </submittedName>
</protein>
<reference evidence="1" key="2">
    <citation type="journal article" date="2015" name="Data Brief">
        <title>Shoot transcriptome of the giant reed, Arundo donax.</title>
        <authorList>
            <person name="Barrero R.A."/>
            <person name="Guerrero F.D."/>
            <person name="Moolhuijzen P."/>
            <person name="Goolsby J.A."/>
            <person name="Tidwell J."/>
            <person name="Bellgard S.E."/>
            <person name="Bellgard M.I."/>
        </authorList>
    </citation>
    <scope>NUCLEOTIDE SEQUENCE</scope>
    <source>
        <tissue evidence="1">Shoot tissue taken approximately 20 cm above the soil surface</tissue>
    </source>
</reference>
<name>A0A0A9GZS7_ARUDO</name>
<organism evidence="1">
    <name type="scientific">Arundo donax</name>
    <name type="common">Giant reed</name>
    <name type="synonym">Donax arundinaceus</name>
    <dbReference type="NCBI Taxonomy" id="35708"/>
    <lineage>
        <taxon>Eukaryota</taxon>
        <taxon>Viridiplantae</taxon>
        <taxon>Streptophyta</taxon>
        <taxon>Embryophyta</taxon>
        <taxon>Tracheophyta</taxon>
        <taxon>Spermatophyta</taxon>
        <taxon>Magnoliopsida</taxon>
        <taxon>Liliopsida</taxon>
        <taxon>Poales</taxon>
        <taxon>Poaceae</taxon>
        <taxon>PACMAD clade</taxon>
        <taxon>Arundinoideae</taxon>
        <taxon>Arundineae</taxon>
        <taxon>Arundo</taxon>
    </lineage>
</organism>
<evidence type="ECO:0000313" key="1">
    <source>
        <dbReference type="EMBL" id="JAE30032.1"/>
    </source>
</evidence>
<dbReference type="AlphaFoldDB" id="A0A0A9GZS7"/>